<feature type="transmembrane region" description="Helical" evidence="1">
    <location>
        <begin position="54"/>
        <end position="71"/>
    </location>
</feature>
<sequence length="168" mass="19128">MIVLILSGLILALLVQTHNPYLVILETPEALGLGLALMVASLLAGYLKKVPNIIWHDGFATAGLIVWYAYWKPEFNEDAPMFFFFPLYFALLSSIMTLALINKSQYFDTESAQHLRYLNKMIRFDMSAAVIFVILGLLITKHYALYPMAMTFFIIRHTITVCLDNIET</sequence>
<keyword evidence="1" id="KW-1133">Transmembrane helix</keyword>
<keyword evidence="3" id="KW-1185">Reference proteome</keyword>
<proteinExistence type="predicted"/>
<gene>
    <name evidence="2" type="ORF">KEF85_09705</name>
</gene>
<feature type="transmembrane region" description="Helical" evidence="1">
    <location>
        <begin position="122"/>
        <end position="139"/>
    </location>
</feature>
<evidence type="ECO:0000313" key="2">
    <source>
        <dbReference type="EMBL" id="QWF69652.1"/>
    </source>
</evidence>
<dbReference type="Proteomes" id="UP000676649">
    <property type="component" value="Chromosome"/>
</dbReference>
<dbReference type="AlphaFoldDB" id="A0A975MKU5"/>
<organism evidence="2 3">
    <name type="scientific">Methylomonas paludis</name>
    <dbReference type="NCBI Taxonomy" id="1173101"/>
    <lineage>
        <taxon>Bacteria</taxon>
        <taxon>Pseudomonadati</taxon>
        <taxon>Pseudomonadota</taxon>
        <taxon>Gammaproteobacteria</taxon>
        <taxon>Methylococcales</taxon>
        <taxon>Methylococcaceae</taxon>
        <taxon>Methylomonas</taxon>
    </lineage>
</organism>
<reference evidence="2" key="1">
    <citation type="submission" date="2021-04" db="EMBL/GenBank/DDBJ databases">
        <title>Draft genome sequence data of methanotrophic Methylovulum sp. strain S1L and Methylomonas sp. strain S2AM isolated from boreal lake water columns.</title>
        <authorList>
            <person name="Rissanen A.J."/>
            <person name="Mangayil R."/>
            <person name="Svenning M.M."/>
            <person name="Khanongnuch R."/>
        </authorList>
    </citation>
    <scope>NUCLEOTIDE SEQUENCE</scope>
    <source>
        <strain evidence="2">S2AM</strain>
    </source>
</reference>
<keyword evidence="1" id="KW-0472">Membrane</keyword>
<name>A0A975MKU5_9GAMM</name>
<protein>
    <submittedName>
        <fullName evidence="2">Uncharacterized protein</fullName>
    </submittedName>
</protein>
<accession>A0A975MKU5</accession>
<keyword evidence="1" id="KW-0812">Transmembrane</keyword>
<dbReference type="KEGG" id="mpad:KEF85_09705"/>
<evidence type="ECO:0000313" key="3">
    <source>
        <dbReference type="Proteomes" id="UP000676649"/>
    </source>
</evidence>
<feature type="transmembrane region" description="Helical" evidence="1">
    <location>
        <begin position="83"/>
        <end position="101"/>
    </location>
</feature>
<feature type="transmembrane region" description="Helical" evidence="1">
    <location>
        <begin position="30"/>
        <end position="47"/>
    </location>
</feature>
<dbReference type="EMBL" id="CP073754">
    <property type="protein sequence ID" value="QWF69652.1"/>
    <property type="molecule type" value="Genomic_DNA"/>
</dbReference>
<evidence type="ECO:0000256" key="1">
    <source>
        <dbReference type="SAM" id="Phobius"/>
    </source>
</evidence>
<dbReference type="RefSeq" id="WP_215579975.1">
    <property type="nucleotide sequence ID" value="NZ_CP073754.1"/>
</dbReference>